<gene>
    <name evidence="2" type="ORF">AWW68_05420</name>
</gene>
<organism evidence="2 3">
    <name type="scientific">Roseivirga spongicola</name>
    <dbReference type="NCBI Taxonomy" id="333140"/>
    <lineage>
        <taxon>Bacteria</taxon>
        <taxon>Pseudomonadati</taxon>
        <taxon>Bacteroidota</taxon>
        <taxon>Cytophagia</taxon>
        <taxon>Cytophagales</taxon>
        <taxon>Roseivirgaceae</taxon>
        <taxon>Roseivirga</taxon>
    </lineage>
</organism>
<evidence type="ECO:0000313" key="3">
    <source>
        <dbReference type="Proteomes" id="UP000075606"/>
    </source>
</evidence>
<dbReference type="Gene3D" id="3.90.550.10">
    <property type="entry name" value="Spore Coat Polysaccharide Biosynthesis Protein SpsA, Chain A"/>
    <property type="match status" value="1"/>
</dbReference>
<dbReference type="STRING" id="333140.AWW68_05420"/>
<dbReference type="InterPro" id="IPR001173">
    <property type="entry name" value="Glyco_trans_2-like"/>
</dbReference>
<keyword evidence="3" id="KW-1185">Reference proteome</keyword>
<dbReference type="Proteomes" id="UP000075606">
    <property type="component" value="Unassembled WGS sequence"/>
</dbReference>
<dbReference type="GO" id="GO:0016758">
    <property type="term" value="F:hexosyltransferase activity"/>
    <property type="evidence" value="ECO:0007669"/>
    <property type="project" value="UniProtKB-ARBA"/>
</dbReference>
<comment type="caution">
    <text evidence="2">The sequence shown here is derived from an EMBL/GenBank/DDBJ whole genome shotgun (WGS) entry which is preliminary data.</text>
</comment>
<evidence type="ECO:0000259" key="1">
    <source>
        <dbReference type="Pfam" id="PF00535"/>
    </source>
</evidence>
<dbReference type="InterPro" id="IPR029044">
    <property type="entry name" value="Nucleotide-diphossugar_trans"/>
</dbReference>
<dbReference type="PANTHER" id="PTHR22916:SF3">
    <property type="entry name" value="UDP-GLCNAC:BETAGAL BETA-1,3-N-ACETYLGLUCOSAMINYLTRANSFERASE-LIKE PROTEIN 1"/>
    <property type="match status" value="1"/>
</dbReference>
<dbReference type="Pfam" id="PF00535">
    <property type="entry name" value="Glycos_transf_2"/>
    <property type="match status" value="1"/>
</dbReference>
<dbReference type="AlphaFoldDB" id="A0A150XHL2"/>
<dbReference type="SUPFAM" id="SSF53448">
    <property type="entry name" value="Nucleotide-diphospho-sugar transferases"/>
    <property type="match status" value="1"/>
</dbReference>
<accession>A0A150XHL2</accession>
<dbReference type="PANTHER" id="PTHR22916">
    <property type="entry name" value="GLYCOSYLTRANSFERASE"/>
    <property type="match status" value="1"/>
</dbReference>
<evidence type="ECO:0000313" key="2">
    <source>
        <dbReference type="EMBL" id="KYG78207.1"/>
    </source>
</evidence>
<protein>
    <recommendedName>
        <fullName evidence="1">Glycosyltransferase 2-like domain-containing protein</fullName>
    </recommendedName>
</protein>
<proteinExistence type="predicted"/>
<feature type="domain" description="Glycosyltransferase 2-like" evidence="1">
    <location>
        <begin position="1"/>
        <end position="164"/>
    </location>
</feature>
<sequence length="293" mass="34329">MITFNGDLFFQQQLNSILCQKYLKEVHIYDDNSSSDFKRILREAANAHGIITLHENKGNLGVIRNIKKGLQENYSADYIALADQDDVWLEDKLELCLKEMLELEKGDNDIPTLIYHDMKIIDENDQLLQGTFWQNRRQDIYEHSFQTNLIVNLVTGSASLMNKELTKYAKDIPENLEIYHDAWLGMVAYTMGRVKSIKKPLSAHRSHEKSLTFNQKRSNSLLKRVRNNVMQLSGKEEPLKHQFQFIECFLETYESRLETTYRLNLQEFLSLKGKGYLTQKKHIWEAQNKSLFS</sequence>
<dbReference type="EMBL" id="LRPC01000001">
    <property type="protein sequence ID" value="KYG78207.1"/>
    <property type="molecule type" value="Genomic_DNA"/>
</dbReference>
<reference evidence="2 3" key="1">
    <citation type="submission" date="2016-01" db="EMBL/GenBank/DDBJ databases">
        <title>Genome sequencing of Roseivirga spongicola UST030701-084.</title>
        <authorList>
            <person name="Selvaratnam C."/>
            <person name="Thevarajoo S."/>
            <person name="Goh K.M."/>
            <person name="Ee R."/>
            <person name="Chan K.-G."/>
            <person name="Chong C.S."/>
        </authorList>
    </citation>
    <scope>NUCLEOTIDE SEQUENCE [LARGE SCALE GENOMIC DNA]</scope>
    <source>
        <strain evidence="2 3">UST030701-084</strain>
    </source>
</reference>
<name>A0A150XHL2_9BACT</name>